<dbReference type="AlphaFoldDB" id="M1WQ31"/>
<organism evidence="1 2">
    <name type="scientific">Pseudodesulfovibrio piezophilus (strain DSM 21447 / JCM 15486 / C1TLV30)</name>
    <name type="common">Desulfovibrio piezophilus</name>
    <dbReference type="NCBI Taxonomy" id="1322246"/>
    <lineage>
        <taxon>Bacteria</taxon>
        <taxon>Pseudomonadati</taxon>
        <taxon>Thermodesulfobacteriota</taxon>
        <taxon>Desulfovibrionia</taxon>
        <taxon>Desulfovibrionales</taxon>
        <taxon>Desulfovibrionaceae</taxon>
    </lineage>
</organism>
<dbReference type="Proteomes" id="UP000011724">
    <property type="component" value="Chromosome"/>
</dbReference>
<name>M1WQ31_PSEP2</name>
<gene>
    <name evidence="1" type="ordered locus">BN4_11509</name>
</gene>
<dbReference type="EMBL" id="FO203427">
    <property type="protein sequence ID" value="CCH48744.1"/>
    <property type="molecule type" value="Genomic_DNA"/>
</dbReference>
<protein>
    <submittedName>
        <fullName evidence="1">Uncharacterized protein</fullName>
    </submittedName>
</protein>
<reference evidence="2" key="2">
    <citation type="journal article" date="2013" name="Stand. Genomic Sci.">
        <title>Complete genome sequence of Desulfocapsa sulfexigens, a marine deltaproteobacterium specialized in disproportionating inorganic sulfur compounds.</title>
        <authorList>
            <person name="Finster K.W."/>
            <person name="Kjeldsen K.U."/>
            <person name="Kube M."/>
            <person name="Reinhardt R."/>
            <person name="Mussmann M."/>
            <person name="Amann R."/>
            <person name="Schreiber L."/>
        </authorList>
    </citation>
    <scope>NUCLEOTIDE SEQUENCE [LARGE SCALE GENOMIC DNA]</scope>
    <source>
        <strain evidence="2">DSM 10523 / SB164P1</strain>
    </source>
</reference>
<reference evidence="1 2" key="1">
    <citation type="journal article" date="2013" name="PLoS ONE">
        <title>The first genomic and proteomic characterization of a deep-sea sulfate reducer: insights into the piezophilic lifestyle of Desulfovibrio piezophilus.</title>
        <authorList>
            <person name="Pradel N."/>
            <person name="Ji B."/>
            <person name="Gimenez G."/>
            <person name="Talla E."/>
            <person name="Lenoble P."/>
            <person name="Garel M."/>
            <person name="Tamburini C."/>
            <person name="Fourquet P."/>
            <person name="Lebrun R."/>
            <person name="Bertin P."/>
            <person name="Denis Y."/>
            <person name="Pophillat M."/>
            <person name="Barbe V."/>
            <person name="Ollivier B."/>
            <person name="Dolla A."/>
        </authorList>
    </citation>
    <scope>NUCLEOTIDE SEQUENCE [LARGE SCALE GENOMIC DNA]</scope>
    <source>
        <strain evidence="2">DSM 10523 / SB164P1</strain>
    </source>
</reference>
<dbReference type="OrthoDB" id="5455222at2"/>
<dbReference type="KEGG" id="dpi:BN4_11509"/>
<sequence>MIRSVSIKSAIKDTLEIFQFDQWLRFYFVVQKGEELWIEIPDATLAWIKEHRPEMHRLADMVNNAVIDYQRSQDNVCSYVAARLDGQKYEKTVLPQVFDNSTFKVELYIFNVWLKMHEQHLDEEQLTFDEWVDMYANWNDLDEVKEYRAKLVENGTDPGMPECSTAQ</sequence>
<keyword evidence="2" id="KW-1185">Reference proteome</keyword>
<dbReference type="HOGENOM" id="CLU_1608172_0_0_7"/>
<dbReference type="RefSeq" id="WP_015414790.1">
    <property type="nucleotide sequence ID" value="NC_020409.1"/>
</dbReference>
<dbReference type="STRING" id="1322246.BN4_11509"/>
<dbReference type="eggNOG" id="ENOG5034768">
    <property type="taxonomic scope" value="Bacteria"/>
</dbReference>
<dbReference type="BioCyc" id="DPIE1322246:BN4_RS07575-MONOMER"/>
<accession>M1WQ31</accession>
<evidence type="ECO:0000313" key="2">
    <source>
        <dbReference type="Proteomes" id="UP000011724"/>
    </source>
</evidence>
<proteinExistence type="predicted"/>
<dbReference type="PATRIC" id="fig|879567.3.peg.1580"/>
<evidence type="ECO:0000313" key="1">
    <source>
        <dbReference type="EMBL" id="CCH48744.1"/>
    </source>
</evidence>